<gene>
    <name evidence="3" type="ORF">CSEC_0122</name>
</gene>
<reference evidence="3" key="2">
    <citation type="submission" date="2014-09" db="EMBL/GenBank/DDBJ databases">
        <title>Criblamydia sequanensis harbors a mega-plasmid encoding arsenite resistance.</title>
        <authorList>
            <person name="Bertelli C."/>
            <person name="Goesmann A."/>
            <person name="Greub G."/>
        </authorList>
    </citation>
    <scope>NUCLEOTIDE SEQUENCE [LARGE SCALE GENOMIC DNA]</scope>
    <source>
        <strain evidence="3">CRIB-18</strain>
    </source>
</reference>
<dbReference type="OrthoDB" id="9801753at2"/>
<dbReference type="GO" id="GO:0005886">
    <property type="term" value="C:plasma membrane"/>
    <property type="evidence" value="ECO:0007669"/>
    <property type="project" value="UniProtKB-SubCell"/>
</dbReference>
<dbReference type="RefSeq" id="WP_041016473.1">
    <property type="nucleotide sequence ID" value="NZ_CCEJ010000001.1"/>
</dbReference>
<dbReference type="SMART" id="SM01234">
    <property type="entry name" value="Haemolytic"/>
    <property type="match status" value="1"/>
</dbReference>
<evidence type="ECO:0000256" key="2">
    <source>
        <dbReference type="HAMAP-Rule" id="MF_00386"/>
    </source>
</evidence>
<comment type="function">
    <text evidence="2">Could be involved in insertion of integral membrane proteins into the membrane.</text>
</comment>
<proteinExistence type="inferred from homology"/>
<sequence>MKSLSLALIKIYQLAISPFLGNVCRFYPSCSHYAHEAISNHGFFKGFYLTMKRLLVCGPWSKGGYDPVPEVKKED</sequence>
<dbReference type="AlphaFoldDB" id="A0A090DVE0"/>
<comment type="caution">
    <text evidence="3">The sequence shown here is derived from an EMBL/GenBank/DDBJ whole genome shotgun (WGS) entry which is preliminary data.</text>
</comment>
<keyword evidence="1" id="KW-0997">Cell inner membrane</keyword>
<dbReference type="HAMAP" id="MF_00386">
    <property type="entry name" value="UPF0161_YidD"/>
    <property type="match status" value="1"/>
</dbReference>
<keyword evidence="2" id="KW-1003">Cell membrane</keyword>
<comment type="similarity">
    <text evidence="2">Belongs to the UPF0161 family.</text>
</comment>
<name>A0A090DVE0_9BACT</name>
<dbReference type="eggNOG" id="COG0759">
    <property type="taxonomic scope" value="Bacteria"/>
</dbReference>
<protein>
    <recommendedName>
        <fullName evidence="2">Putative membrane protein insertion efficiency factor</fullName>
    </recommendedName>
</protein>
<dbReference type="PANTHER" id="PTHR33383">
    <property type="entry name" value="MEMBRANE PROTEIN INSERTION EFFICIENCY FACTOR-RELATED"/>
    <property type="match status" value="1"/>
</dbReference>
<comment type="subcellular location">
    <subcellularLocation>
        <location evidence="2">Cell membrane</location>
        <topology evidence="2">Peripheral membrane protein</topology>
        <orientation evidence="2">Cytoplasmic side</orientation>
    </subcellularLocation>
</comment>
<dbReference type="NCBIfam" id="TIGR00278">
    <property type="entry name" value="membrane protein insertion efficiency factor YidD"/>
    <property type="match status" value="1"/>
</dbReference>
<keyword evidence="4" id="KW-1185">Reference proteome</keyword>
<dbReference type="PANTHER" id="PTHR33383:SF1">
    <property type="entry name" value="MEMBRANE PROTEIN INSERTION EFFICIENCY FACTOR-RELATED"/>
    <property type="match status" value="1"/>
</dbReference>
<dbReference type="Pfam" id="PF01809">
    <property type="entry name" value="YidD"/>
    <property type="match status" value="1"/>
</dbReference>
<evidence type="ECO:0000313" key="3">
    <source>
        <dbReference type="EMBL" id="CDR32964.1"/>
    </source>
</evidence>
<keyword evidence="2" id="KW-0472">Membrane</keyword>
<dbReference type="InterPro" id="IPR002696">
    <property type="entry name" value="Membr_insert_effic_factor_YidD"/>
</dbReference>
<dbReference type="STRING" id="1437425.CSEC_0122"/>
<dbReference type="Proteomes" id="UP000031552">
    <property type="component" value="Unassembled WGS sequence"/>
</dbReference>
<evidence type="ECO:0000256" key="1">
    <source>
        <dbReference type="ARBA" id="ARBA00022519"/>
    </source>
</evidence>
<dbReference type="EMBL" id="CCEJ010000001">
    <property type="protein sequence ID" value="CDR32964.1"/>
    <property type="molecule type" value="Genomic_DNA"/>
</dbReference>
<organism evidence="3 4">
    <name type="scientific">Candidatus Criblamydia sequanensis CRIB-18</name>
    <dbReference type="NCBI Taxonomy" id="1437425"/>
    <lineage>
        <taxon>Bacteria</taxon>
        <taxon>Pseudomonadati</taxon>
        <taxon>Chlamydiota</taxon>
        <taxon>Chlamydiia</taxon>
        <taxon>Parachlamydiales</taxon>
        <taxon>Candidatus Criblamydiaceae</taxon>
        <taxon>Candidatus Criblamydia</taxon>
    </lineage>
</organism>
<accession>A0A090DVE0</accession>
<reference evidence="3" key="1">
    <citation type="submission" date="2013-12" db="EMBL/GenBank/DDBJ databases">
        <authorList>
            <person name="Linke B."/>
        </authorList>
    </citation>
    <scope>NUCLEOTIDE SEQUENCE [LARGE SCALE GENOMIC DNA]</scope>
    <source>
        <strain evidence="3">CRIB-18</strain>
    </source>
</reference>
<evidence type="ECO:0000313" key="4">
    <source>
        <dbReference type="Proteomes" id="UP000031552"/>
    </source>
</evidence>